<dbReference type="PANTHER" id="PTHR33463:SF187">
    <property type="entry name" value="AND NB-ARC DOMAIN DISEASE RESISTANCE PROTEIN, PUTATIVE-RELATED"/>
    <property type="match status" value="1"/>
</dbReference>
<dbReference type="InterPro" id="IPR027417">
    <property type="entry name" value="P-loop_NTPase"/>
</dbReference>
<proteinExistence type="predicted"/>
<protein>
    <submittedName>
        <fullName evidence="3">Probable disease resistance protein At1g15890</fullName>
    </submittedName>
</protein>
<dbReference type="InterPro" id="IPR042197">
    <property type="entry name" value="Apaf_helical"/>
</dbReference>
<dbReference type="PANTHER" id="PTHR33463">
    <property type="entry name" value="NB-ARC DOMAIN-CONTAINING PROTEIN-RELATED"/>
    <property type="match status" value="1"/>
</dbReference>
<dbReference type="Proteomes" id="UP000813463">
    <property type="component" value="Chromosome 1"/>
</dbReference>
<gene>
    <name evidence="3" type="primary">LOC130461212</name>
</gene>
<sequence length="195" mass="22592">MRCDLTLKMDLLGEKEAQELFLHEVRHDDDPSRVHLKQKQKIQQIAVQVANQCAKMPLAIIFVARSMAGIKDLREWRNRLNELKGDIAGIHDDEAKILEQLKFGFMCLEDSIVQLCFLAAASLLADDRQVYKTEIIQNWKERGLVGFDRQCEFADDKGHVILNQLERMCLLQVAPDQQIVTMNKWIWKMAKKVNC</sequence>
<keyword evidence="2" id="KW-1185">Reference proteome</keyword>
<organism evidence="2 3">
    <name type="scientific">Spinacia oleracea</name>
    <name type="common">Spinach</name>
    <dbReference type="NCBI Taxonomy" id="3562"/>
    <lineage>
        <taxon>Eukaryota</taxon>
        <taxon>Viridiplantae</taxon>
        <taxon>Streptophyta</taxon>
        <taxon>Embryophyta</taxon>
        <taxon>Tracheophyta</taxon>
        <taxon>Spermatophyta</taxon>
        <taxon>Magnoliopsida</taxon>
        <taxon>eudicotyledons</taxon>
        <taxon>Gunneridae</taxon>
        <taxon>Pentapetalae</taxon>
        <taxon>Caryophyllales</taxon>
        <taxon>Chenopodiaceae</taxon>
        <taxon>Chenopodioideae</taxon>
        <taxon>Anserineae</taxon>
        <taxon>Spinacia</taxon>
    </lineage>
</organism>
<name>A0ABM3QP99_SPIOL</name>
<dbReference type="SUPFAM" id="SSF52540">
    <property type="entry name" value="P-loop containing nucleoside triphosphate hydrolases"/>
    <property type="match status" value="1"/>
</dbReference>
<evidence type="ECO:0000313" key="2">
    <source>
        <dbReference type="Proteomes" id="UP000813463"/>
    </source>
</evidence>
<evidence type="ECO:0000313" key="3">
    <source>
        <dbReference type="RefSeq" id="XP_056685185.1"/>
    </source>
</evidence>
<dbReference type="RefSeq" id="XP_056685185.1">
    <property type="nucleotide sequence ID" value="XM_056829207.1"/>
</dbReference>
<dbReference type="InterPro" id="IPR050905">
    <property type="entry name" value="Plant_NBS-LRR"/>
</dbReference>
<dbReference type="GeneID" id="130461212"/>
<accession>A0ABM3QP99</accession>
<reference evidence="3" key="2">
    <citation type="submission" date="2025-08" db="UniProtKB">
        <authorList>
            <consortium name="RefSeq"/>
        </authorList>
    </citation>
    <scope>IDENTIFICATION</scope>
    <source>
        <tissue evidence="3">Leaf</tissue>
    </source>
</reference>
<evidence type="ECO:0000256" key="1">
    <source>
        <dbReference type="ARBA" id="ARBA00022821"/>
    </source>
</evidence>
<dbReference type="Gene3D" id="1.10.8.430">
    <property type="entry name" value="Helical domain of apoptotic protease-activating factors"/>
    <property type="match status" value="1"/>
</dbReference>
<reference evidence="2" key="1">
    <citation type="journal article" date="2021" name="Nat. Commun.">
        <title>Genomic analyses provide insights into spinach domestication and the genetic basis of agronomic traits.</title>
        <authorList>
            <person name="Cai X."/>
            <person name="Sun X."/>
            <person name="Xu C."/>
            <person name="Sun H."/>
            <person name="Wang X."/>
            <person name="Ge C."/>
            <person name="Zhang Z."/>
            <person name="Wang Q."/>
            <person name="Fei Z."/>
            <person name="Jiao C."/>
            <person name="Wang Q."/>
        </authorList>
    </citation>
    <scope>NUCLEOTIDE SEQUENCE [LARGE SCALE GENOMIC DNA]</scope>
    <source>
        <strain evidence="2">cv. Varoflay</strain>
    </source>
</reference>
<keyword evidence="1" id="KW-0611">Plant defense</keyword>